<dbReference type="Proteomes" id="UP000553632">
    <property type="component" value="Unassembled WGS sequence"/>
</dbReference>
<feature type="signal peptide" evidence="1">
    <location>
        <begin position="1"/>
        <end position="22"/>
    </location>
</feature>
<comment type="caution">
    <text evidence="2">The sequence shown here is derived from an EMBL/GenBank/DDBJ whole genome shotgun (WGS) entry which is preliminary data.</text>
</comment>
<organism evidence="2 3">
    <name type="scientific">Perkinsus olseni</name>
    <name type="common">Perkinsus atlanticus</name>
    <dbReference type="NCBI Taxonomy" id="32597"/>
    <lineage>
        <taxon>Eukaryota</taxon>
        <taxon>Sar</taxon>
        <taxon>Alveolata</taxon>
        <taxon>Perkinsozoa</taxon>
        <taxon>Perkinsea</taxon>
        <taxon>Perkinsida</taxon>
        <taxon>Perkinsidae</taxon>
        <taxon>Perkinsus</taxon>
    </lineage>
</organism>
<name>A0A7J6Q1X0_PEROL</name>
<feature type="chain" id="PRO_5029592117" evidence="1">
    <location>
        <begin position="23"/>
        <end position="174"/>
    </location>
</feature>
<keyword evidence="1" id="KW-0732">Signal</keyword>
<proteinExistence type="predicted"/>
<dbReference type="EMBL" id="JABANO010036164">
    <property type="protein sequence ID" value="KAF4702273.1"/>
    <property type="molecule type" value="Genomic_DNA"/>
</dbReference>
<dbReference type="AlphaFoldDB" id="A0A7J6Q1X0"/>
<sequence length="174" mass="19955">MPAAVFTHRVLLFMLAMATVIALKAHPSQVVALVPNITVYHKDEWESMGEWGYDLVDSWDVCRIQYDEDLVVEALVWDFGVGEISVTRSVEEKEKKTRQIITYILPQRELVFETEHDWDDDAKQKRGGEVKKERKEITLTEELAANYPLSSLWAPAKTIFAANVTEHTCAQFAR</sequence>
<reference evidence="2 3" key="1">
    <citation type="submission" date="2020-04" db="EMBL/GenBank/DDBJ databases">
        <title>Perkinsus olseni comparative genomics.</title>
        <authorList>
            <person name="Bogema D.R."/>
        </authorList>
    </citation>
    <scope>NUCLEOTIDE SEQUENCE [LARGE SCALE GENOMIC DNA]</scope>
    <source>
        <strain evidence="2 3">ATCC PRA-207</strain>
    </source>
</reference>
<gene>
    <name evidence="2" type="ORF">FOZ63_026574</name>
</gene>
<accession>A0A7J6Q1X0</accession>
<evidence type="ECO:0000313" key="2">
    <source>
        <dbReference type="EMBL" id="KAF4702273.1"/>
    </source>
</evidence>
<evidence type="ECO:0000313" key="3">
    <source>
        <dbReference type="Proteomes" id="UP000553632"/>
    </source>
</evidence>
<evidence type="ECO:0000256" key="1">
    <source>
        <dbReference type="SAM" id="SignalP"/>
    </source>
</evidence>
<keyword evidence="3" id="KW-1185">Reference proteome</keyword>
<protein>
    <submittedName>
        <fullName evidence="2">Uncharacterized protein</fullName>
    </submittedName>
</protein>